<dbReference type="Gene3D" id="1.25.10.10">
    <property type="entry name" value="Leucine-rich Repeat Variant"/>
    <property type="match status" value="1"/>
</dbReference>
<evidence type="ECO:0000256" key="3">
    <source>
        <dbReference type="ARBA" id="ARBA00014928"/>
    </source>
</evidence>
<feature type="domain" description="26S proteasome non-ATPase regulatory subunit RPN1 C-terminal" evidence="11">
    <location>
        <begin position="844"/>
        <end position="893"/>
    </location>
</feature>
<keyword evidence="9" id="KW-0812">Transmembrane</keyword>
<comment type="similarity">
    <text evidence="2 7">Belongs to the proteasome subunit S2 family.</text>
</comment>
<keyword evidence="5 7" id="KW-0647">Proteasome</keyword>
<dbReference type="Pfam" id="PF18051">
    <property type="entry name" value="RPN1_C"/>
    <property type="match status" value="1"/>
</dbReference>
<dbReference type="InterPro" id="IPR011989">
    <property type="entry name" value="ARM-like"/>
</dbReference>
<evidence type="ECO:0000256" key="7">
    <source>
        <dbReference type="PIRNR" id="PIRNR015965"/>
    </source>
</evidence>
<dbReference type="InterPro" id="IPR016024">
    <property type="entry name" value="ARM-type_fold"/>
</dbReference>
<reference evidence="13" key="1">
    <citation type="submission" date="2022-11" db="UniProtKB">
        <authorList>
            <consortium name="WormBaseParasite"/>
        </authorList>
    </citation>
    <scope>IDENTIFICATION</scope>
</reference>
<dbReference type="InterPro" id="IPR016643">
    <property type="entry name" value="26S_Psome_Rpn1"/>
</dbReference>
<feature type="compositionally biased region" description="Acidic residues" evidence="8">
    <location>
        <begin position="592"/>
        <end position="604"/>
    </location>
</feature>
<evidence type="ECO:0000256" key="9">
    <source>
        <dbReference type="SAM" id="Phobius"/>
    </source>
</evidence>
<dbReference type="Proteomes" id="UP000887572">
    <property type="component" value="Unplaced"/>
</dbReference>
<name>A0A914HHP9_GLORO</name>
<keyword evidence="9" id="KW-0472">Membrane</keyword>
<dbReference type="GO" id="GO:0030234">
    <property type="term" value="F:enzyme regulator activity"/>
    <property type="evidence" value="ECO:0007669"/>
    <property type="project" value="UniProtKB-UniRule"/>
</dbReference>
<evidence type="ECO:0000256" key="8">
    <source>
        <dbReference type="SAM" id="MobiDB-lite"/>
    </source>
</evidence>
<keyword evidence="4" id="KW-0677">Repeat</keyword>
<dbReference type="GO" id="GO:0042176">
    <property type="term" value="P:regulation of protein catabolic process"/>
    <property type="evidence" value="ECO:0007669"/>
    <property type="project" value="InterPro"/>
</dbReference>
<evidence type="ECO:0000256" key="2">
    <source>
        <dbReference type="ARBA" id="ARBA00005460"/>
    </source>
</evidence>
<evidence type="ECO:0000259" key="11">
    <source>
        <dbReference type="Pfam" id="PF18051"/>
    </source>
</evidence>
<dbReference type="InterPro" id="IPR002015">
    <property type="entry name" value="Proteasome/cyclosome_rpt"/>
</dbReference>
<evidence type="ECO:0000256" key="1">
    <source>
        <dbReference type="ARBA" id="ARBA00004031"/>
    </source>
</evidence>
<proteinExistence type="inferred from homology"/>
<feature type="compositionally biased region" description="Basic and acidic residues" evidence="8">
    <location>
        <begin position="557"/>
        <end position="567"/>
    </location>
</feature>
<protein>
    <recommendedName>
        <fullName evidence="3 7">26S proteasome non-ATPase regulatory subunit 2</fullName>
    </recommendedName>
</protein>
<feature type="compositionally biased region" description="Polar residues" evidence="8">
    <location>
        <begin position="575"/>
        <end position="586"/>
    </location>
</feature>
<dbReference type="Pfam" id="PF01851">
    <property type="entry name" value="PC_rep"/>
    <property type="match status" value="1"/>
</dbReference>
<sequence length="916" mass="101259">MTRLKRLFYKNFYYGILIFLLINLSENNFFGSRKMAVTTQVAEATSTKNEKDENSQECEIKPDPDYEFRRQAMDLMQEWNQHGEDTEEDKAYRKEMMKRVKMLVQHNLAFNAEIEACDLLIELELLDMLLDLAKLDADLDYERISLYLLSCVPFMPDPENIKIVGVAKELYLKYGKLIEALRCAMKMNSVEAIDAIFNKGTDSALKMQMAMMLGRQQIFLEIEGGGPLAELNANSHLHNHFLALARELDIMTPKAPEDVYKSHLEQTRPFSHQPKDTTRHNLASSFVNGFVNCGFGSDSIFKTDKSISDWLGKHKEWNAFSSAASFGLIHHWNANSLNSWESLAQSKNNAYIKGGAMLANGIVFSGVQDEVDPAYALLTAEVMSKELPMRIAATFGLGLAYANSKRETALTKDDGVVVKLLEVLNDVSTDGSSTAEVKAMAALSLGLVLVGTGNTRAKDKDGYVSSMDVVEELIKYLHSTDVNDLNARFVALGIGFIFLGKQNDYDDAIYESLRCLPAPFGDTAATLVEVCAYAGTGNVLKVQKMLHICSEHIEKKEDVKKKEEKKVKIPPGTVPNITVPPQSAPNGTAKDAEEDERMDDENETASEGAVPRATGGSTAKPSDPSTTLDHSLKQAIATLGIALIAMGEDIGSQMSLRIFSQLTRYGELSIRRAVPLSLALLSTSNPQLTIIETLSKYSHDSDTETARNAIFALGLVGAGTNNARILAILRQLASFHYKDQNTMMLLRIAQGLMHLGKGTQTLNPFHSDRQLMCPAAVAALFTTCFAFIDGEKMILNGRQHYLFYTLVAAIQPRMLITVLQDPLDPNRLVQKAVTVRVGQAVDVVAQAGKPRAITGFQTHNTPVLLGYGERAELAAEEYEALTPILEGIVILREVKKEDEKAGKETKKTDKEEAMEH</sequence>
<comment type="subunit">
    <text evidence="6">Component of the 19S proteasome regulatory particle complex. The 26S proteasome consists of a 20S core particle (CP) and two 19S regulatory subunits (RP). The regulatory particle is made of a lid composed of 9 subunits, a base containing 6 ATPases and few additional components including PSMD2. Interacts with RPGRIP1L. Interacts with CRY1 in a KDM8-dependent manner. Interacts (via C-terminus) with phosphatase UBLCP1 (via ubiquitin-like domain); the interaction recruits UBLCP1 to the 19S regulatory particle where it dephosphorylates 19S subunit PSMC2/RPT1 which impairs PSMC2 ATPase activity and disrupts 26S proteasome assembly.</text>
</comment>
<dbReference type="PANTHER" id="PTHR10943">
    <property type="entry name" value="26S PROTEASOME NON-ATPASE REGULATORY SUBUNIT"/>
    <property type="match status" value="1"/>
</dbReference>
<comment type="function">
    <text evidence="1">Binds to the intracellular domain of tumor necrosis factor type 1 receptor. The binding domain of TRAP1 and TRAP2 resides outside the death domain of TNFR1.</text>
</comment>
<accession>A0A914HHP9</accession>
<evidence type="ECO:0000313" key="13">
    <source>
        <dbReference type="WBParaSite" id="Gr19_v10_g17465.t1"/>
    </source>
</evidence>
<dbReference type="Pfam" id="PF17781">
    <property type="entry name" value="RPN1_RPN2_N"/>
    <property type="match status" value="1"/>
</dbReference>
<dbReference type="InterPro" id="IPR040892">
    <property type="entry name" value="RPN1_N"/>
</dbReference>
<dbReference type="PANTHER" id="PTHR10943:SF1">
    <property type="entry name" value="26S PROTEASOME NON-ATPASE REGULATORY SUBUNIT 2"/>
    <property type="match status" value="1"/>
</dbReference>
<evidence type="ECO:0000256" key="4">
    <source>
        <dbReference type="ARBA" id="ARBA00022737"/>
    </source>
</evidence>
<feature type="domain" description="RPN1 N-terminal" evidence="10">
    <location>
        <begin position="69"/>
        <end position="265"/>
    </location>
</feature>
<dbReference type="PIRSF" id="PIRSF015965">
    <property type="entry name" value="26S_Psome_Rpn1"/>
    <property type="match status" value="1"/>
</dbReference>
<keyword evidence="9" id="KW-1133">Transmembrane helix</keyword>
<feature type="region of interest" description="Disordered" evidence="8">
    <location>
        <begin position="557"/>
        <end position="628"/>
    </location>
</feature>
<dbReference type="AlphaFoldDB" id="A0A914HHP9"/>
<dbReference type="GO" id="GO:0043161">
    <property type="term" value="P:proteasome-mediated ubiquitin-dependent protein catabolic process"/>
    <property type="evidence" value="ECO:0007669"/>
    <property type="project" value="TreeGrafter"/>
</dbReference>
<dbReference type="GO" id="GO:0008540">
    <property type="term" value="C:proteasome regulatory particle, base subcomplex"/>
    <property type="evidence" value="ECO:0007669"/>
    <property type="project" value="UniProtKB-UniRule"/>
</dbReference>
<dbReference type="WBParaSite" id="Gr19_v10_g17465.t1">
    <property type="protein sequence ID" value="Gr19_v10_g17465.t1"/>
    <property type="gene ID" value="Gr19_v10_g17465"/>
</dbReference>
<dbReference type="InterPro" id="IPR041433">
    <property type="entry name" value="RPN1_C"/>
</dbReference>
<dbReference type="SUPFAM" id="SSF48371">
    <property type="entry name" value="ARM repeat"/>
    <property type="match status" value="1"/>
</dbReference>
<feature type="compositionally biased region" description="Polar residues" evidence="8">
    <location>
        <begin position="615"/>
        <end position="628"/>
    </location>
</feature>
<feature type="region of interest" description="Disordered" evidence="8">
    <location>
        <begin position="897"/>
        <end position="916"/>
    </location>
</feature>
<evidence type="ECO:0000256" key="5">
    <source>
        <dbReference type="ARBA" id="ARBA00022942"/>
    </source>
</evidence>
<evidence type="ECO:0000313" key="12">
    <source>
        <dbReference type="Proteomes" id="UP000887572"/>
    </source>
</evidence>
<organism evidence="12 13">
    <name type="scientific">Globodera rostochiensis</name>
    <name type="common">Golden nematode worm</name>
    <name type="synonym">Heterodera rostochiensis</name>
    <dbReference type="NCBI Taxonomy" id="31243"/>
    <lineage>
        <taxon>Eukaryota</taxon>
        <taxon>Metazoa</taxon>
        <taxon>Ecdysozoa</taxon>
        <taxon>Nematoda</taxon>
        <taxon>Chromadorea</taxon>
        <taxon>Rhabditida</taxon>
        <taxon>Tylenchina</taxon>
        <taxon>Tylenchomorpha</taxon>
        <taxon>Tylenchoidea</taxon>
        <taxon>Heteroderidae</taxon>
        <taxon>Heteroderinae</taxon>
        <taxon>Globodera</taxon>
    </lineage>
</organism>
<evidence type="ECO:0000259" key="10">
    <source>
        <dbReference type="Pfam" id="PF17781"/>
    </source>
</evidence>
<dbReference type="GO" id="GO:0034515">
    <property type="term" value="C:proteasome storage granule"/>
    <property type="evidence" value="ECO:0007669"/>
    <property type="project" value="TreeGrafter"/>
</dbReference>
<dbReference type="GO" id="GO:0005634">
    <property type="term" value="C:nucleus"/>
    <property type="evidence" value="ECO:0007669"/>
    <property type="project" value="TreeGrafter"/>
</dbReference>
<comment type="function">
    <text evidence="7">Component of the 26S proteasome, a multiprotein complex involved in the ATP-dependent degradation of ubiquitinated proteins. This complex plays a key role in the maintenance of protein homeostasis by removing misfolded or damaged proteins, which could impair cellular functions, and by removing proteins whose functions are no longer required. Therefore, the proteasome participates in numerous cellular processes, including cell cycle progression, apoptosis, or DNA damage repair.</text>
</comment>
<keyword evidence="12" id="KW-1185">Reference proteome</keyword>
<evidence type="ECO:0000256" key="6">
    <source>
        <dbReference type="ARBA" id="ARBA00046857"/>
    </source>
</evidence>
<feature type="transmembrane region" description="Helical" evidence="9">
    <location>
        <begin position="12"/>
        <end position="30"/>
    </location>
</feature>